<gene>
    <name evidence="1" type="ORF">O181_043216</name>
</gene>
<evidence type="ECO:0000313" key="1">
    <source>
        <dbReference type="EMBL" id="MBW0503501.1"/>
    </source>
</evidence>
<proteinExistence type="predicted"/>
<comment type="caution">
    <text evidence="1">The sequence shown here is derived from an EMBL/GenBank/DDBJ whole genome shotgun (WGS) entry which is preliminary data.</text>
</comment>
<protein>
    <submittedName>
        <fullName evidence="1">Uncharacterized protein</fullName>
    </submittedName>
</protein>
<reference evidence="1" key="1">
    <citation type="submission" date="2021-03" db="EMBL/GenBank/DDBJ databases">
        <title>Draft genome sequence of rust myrtle Austropuccinia psidii MF-1, a brazilian biotype.</title>
        <authorList>
            <person name="Quecine M.C."/>
            <person name="Pachon D.M.R."/>
            <person name="Bonatelli M.L."/>
            <person name="Correr F.H."/>
            <person name="Franceschini L.M."/>
            <person name="Leite T.F."/>
            <person name="Margarido G.R.A."/>
            <person name="Almeida C.A."/>
            <person name="Ferrarezi J.A."/>
            <person name="Labate C.A."/>
        </authorList>
    </citation>
    <scope>NUCLEOTIDE SEQUENCE</scope>
    <source>
        <strain evidence="1">MF-1</strain>
    </source>
</reference>
<evidence type="ECO:0000313" key="2">
    <source>
        <dbReference type="Proteomes" id="UP000765509"/>
    </source>
</evidence>
<keyword evidence="2" id="KW-1185">Reference proteome</keyword>
<dbReference type="EMBL" id="AVOT02017429">
    <property type="protein sequence ID" value="MBW0503501.1"/>
    <property type="molecule type" value="Genomic_DNA"/>
</dbReference>
<dbReference type="AlphaFoldDB" id="A0A9Q3HFS6"/>
<name>A0A9Q3HFS6_9BASI</name>
<organism evidence="1 2">
    <name type="scientific">Austropuccinia psidii MF-1</name>
    <dbReference type="NCBI Taxonomy" id="1389203"/>
    <lineage>
        <taxon>Eukaryota</taxon>
        <taxon>Fungi</taxon>
        <taxon>Dikarya</taxon>
        <taxon>Basidiomycota</taxon>
        <taxon>Pucciniomycotina</taxon>
        <taxon>Pucciniomycetes</taxon>
        <taxon>Pucciniales</taxon>
        <taxon>Sphaerophragmiaceae</taxon>
        <taxon>Austropuccinia</taxon>
    </lineage>
</organism>
<accession>A0A9Q3HFS6</accession>
<sequence>MEITPDLEKEGPVESTCSITLQRQAEMSQKKQKQGEGKVDWYRPYPQGYWIPKLEPSAIDSVLNLETNLMEFTAKEQERMNTTFPEKWWIQVNISIPLLKLNLTTLINT</sequence>
<dbReference type="Proteomes" id="UP000765509">
    <property type="component" value="Unassembled WGS sequence"/>
</dbReference>